<comment type="subcellular location">
    <subcellularLocation>
        <location evidence="1">Membrane</location>
        <topology evidence="1">Multi-pass membrane protein</topology>
    </subcellularLocation>
</comment>
<evidence type="ECO:0000256" key="4">
    <source>
        <dbReference type="ARBA" id="ARBA00023136"/>
    </source>
</evidence>
<gene>
    <name evidence="8" type="ORF">UR67_C0001G0225</name>
</gene>
<accession>A0A0G0C2K7</accession>
<reference evidence="8 9" key="1">
    <citation type="journal article" date="2015" name="Nature">
        <title>rRNA introns, odd ribosomes, and small enigmatic genomes across a large radiation of phyla.</title>
        <authorList>
            <person name="Brown C.T."/>
            <person name="Hug L.A."/>
            <person name="Thomas B.C."/>
            <person name="Sharon I."/>
            <person name="Castelle C.J."/>
            <person name="Singh A."/>
            <person name="Wilkins M.J."/>
            <person name="Williams K.H."/>
            <person name="Banfield J.F."/>
        </authorList>
    </citation>
    <scope>NUCLEOTIDE SEQUENCE [LARGE SCALE GENOMIC DNA]</scope>
</reference>
<evidence type="ECO:0000256" key="3">
    <source>
        <dbReference type="ARBA" id="ARBA00022989"/>
    </source>
</evidence>
<evidence type="ECO:0000256" key="5">
    <source>
        <dbReference type="SAM" id="MobiDB-lite"/>
    </source>
</evidence>
<evidence type="ECO:0000313" key="8">
    <source>
        <dbReference type="EMBL" id="KKP70316.1"/>
    </source>
</evidence>
<dbReference type="STRING" id="1618350.UR67_C0001G0225"/>
<feature type="transmembrane region" description="Helical" evidence="6">
    <location>
        <begin position="76"/>
        <end position="97"/>
    </location>
</feature>
<feature type="transmembrane region" description="Helical" evidence="6">
    <location>
        <begin position="219"/>
        <end position="235"/>
    </location>
</feature>
<name>A0A0G0C2K7_UNCC3</name>
<feature type="transmembrane region" description="Helical" evidence="6">
    <location>
        <begin position="451"/>
        <end position="469"/>
    </location>
</feature>
<feature type="transmembrane region" description="Helical" evidence="6">
    <location>
        <begin position="241"/>
        <end position="258"/>
    </location>
</feature>
<feature type="transmembrane region" description="Helical" evidence="6">
    <location>
        <begin position="193"/>
        <end position="210"/>
    </location>
</feature>
<dbReference type="Pfam" id="PF04932">
    <property type="entry name" value="Wzy_C"/>
    <property type="match status" value="1"/>
</dbReference>
<feature type="transmembrane region" description="Helical" evidence="6">
    <location>
        <begin position="263"/>
        <end position="283"/>
    </location>
</feature>
<evidence type="ECO:0000256" key="2">
    <source>
        <dbReference type="ARBA" id="ARBA00022692"/>
    </source>
</evidence>
<evidence type="ECO:0000259" key="7">
    <source>
        <dbReference type="Pfam" id="PF04932"/>
    </source>
</evidence>
<feature type="transmembrane region" description="Helical" evidence="6">
    <location>
        <begin position="418"/>
        <end position="439"/>
    </location>
</feature>
<feature type="domain" description="O-antigen ligase-related" evidence="7">
    <location>
        <begin position="225"/>
        <end position="427"/>
    </location>
</feature>
<comment type="caution">
    <text evidence="8">The sequence shown here is derived from an EMBL/GenBank/DDBJ whole genome shotgun (WGS) entry which is preliminary data.</text>
</comment>
<evidence type="ECO:0000313" key="9">
    <source>
        <dbReference type="Proteomes" id="UP000034581"/>
    </source>
</evidence>
<dbReference type="GO" id="GO:0016020">
    <property type="term" value="C:membrane"/>
    <property type="evidence" value="ECO:0007669"/>
    <property type="project" value="UniProtKB-SubCell"/>
</dbReference>
<keyword evidence="3 6" id="KW-1133">Transmembrane helix</keyword>
<proteinExistence type="predicted"/>
<feature type="transmembrane region" description="Helical" evidence="6">
    <location>
        <begin position="109"/>
        <end position="127"/>
    </location>
</feature>
<dbReference type="InterPro" id="IPR007016">
    <property type="entry name" value="O-antigen_ligase-rel_domated"/>
</dbReference>
<dbReference type="AlphaFoldDB" id="A0A0G0C2K7"/>
<protein>
    <recommendedName>
        <fullName evidence="7">O-antigen ligase-related domain-containing protein</fullName>
    </recommendedName>
</protein>
<dbReference type="PANTHER" id="PTHR37422:SF17">
    <property type="entry name" value="O-ANTIGEN LIGASE"/>
    <property type="match status" value="1"/>
</dbReference>
<feature type="transmembrane region" description="Helical" evidence="6">
    <location>
        <begin position="134"/>
        <end position="155"/>
    </location>
</feature>
<feature type="transmembrane region" description="Helical" evidence="6">
    <location>
        <begin position="45"/>
        <end position="64"/>
    </location>
</feature>
<sequence>MHIKYLDLFKKITLLNITKFVLYVLVVELIIGGGGRYLVLPFSLSIRMVLIGLGIILWMCCLFRKQVKISNIKKEVLFFSLFMGLFVPIMGSIVGFLEGNNIRNIFADANGYVFYFYIIIFASIFNSKEDLKRLFYVFLGSILIWGIFSLMVFILSSVHILDIRHIGYILKKLGYGGIIGIMPNKIYRFFTEGSLFLQVGLAFIWGTYLFKKDFTFKKTSIFILGTFLSLLVITITYTRGFWLAVIAEVLAFITFINFKSKLIFISTLLFLFFSSIFISSYIFHFSLTDYYRNRLLSSIPANLDLLDVDQIPSESVELDEKSNVDNKIDSSKEASVKTKTSKDVKELAQEKTKEDDTRSDDVKKADPYSAQYRVEMYKILIEKIKNRPILGYGFGKNFEELEGNYSYELSYLDMITKFGIPAFLIWLIILSYFLFLTLFKWLREKSNQLNYLMLSFTIGIGSILVTGFFNPFLVSSTGVLSIVLYLCFLNFQLTDKEGKSFKL</sequence>
<feature type="region of interest" description="Disordered" evidence="5">
    <location>
        <begin position="339"/>
        <end position="363"/>
    </location>
</feature>
<organism evidence="8 9">
    <name type="scientific">candidate division CPR3 bacterium GW2011_GWF2_35_18</name>
    <dbReference type="NCBI Taxonomy" id="1618350"/>
    <lineage>
        <taxon>Bacteria</taxon>
        <taxon>Bacteria division CPR3</taxon>
    </lineage>
</organism>
<evidence type="ECO:0000256" key="1">
    <source>
        <dbReference type="ARBA" id="ARBA00004141"/>
    </source>
</evidence>
<evidence type="ECO:0000256" key="6">
    <source>
        <dbReference type="SAM" id="Phobius"/>
    </source>
</evidence>
<dbReference type="EMBL" id="LBQB01000001">
    <property type="protein sequence ID" value="KKP70316.1"/>
    <property type="molecule type" value="Genomic_DNA"/>
</dbReference>
<feature type="transmembrane region" description="Helical" evidence="6">
    <location>
        <begin position="20"/>
        <end position="39"/>
    </location>
</feature>
<keyword evidence="4 6" id="KW-0472">Membrane</keyword>
<keyword evidence="2 6" id="KW-0812">Transmembrane</keyword>
<dbReference type="Proteomes" id="UP000034581">
    <property type="component" value="Unassembled WGS sequence"/>
</dbReference>
<dbReference type="InterPro" id="IPR051533">
    <property type="entry name" value="WaaL-like"/>
</dbReference>
<dbReference type="PANTHER" id="PTHR37422">
    <property type="entry name" value="TEICHURONIC ACID BIOSYNTHESIS PROTEIN TUAE"/>
    <property type="match status" value="1"/>
</dbReference>
<feature type="transmembrane region" description="Helical" evidence="6">
    <location>
        <begin position="475"/>
        <end position="493"/>
    </location>
</feature>